<sequence length="134" mass="14987">MSSPELGLSRCSISARRRKQNAITGCFSSIDMAVTSRRRSSNIAIPIEYSSHCFRLTPLTAFSRSTLACTHLWQPRLIIMQKSDFLSLSWAAYTSAFTANNILSSFRASGIHPREPDVVMKRFKTPPSRADTNT</sequence>
<dbReference type="AlphaFoldDB" id="A0A8H5Z7S4"/>
<gene>
    <name evidence="1" type="ORF">GGP41_004498</name>
</gene>
<organism evidence="1 2">
    <name type="scientific">Cochliobolus sativus</name>
    <name type="common">Common root rot and spot blotch fungus</name>
    <name type="synonym">Bipolaris sorokiniana</name>
    <dbReference type="NCBI Taxonomy" id="45130"/>
    <lineage>
        <taxon>Eukaryota</taxon>
        <taxon>Fungi</taxon>
        <taxon>Dikarya</taxon>
        <taxon>Ascomycota</taxon>
        <taxon>Pezizomycotina</taxon>
        <taxon>Dothideomycetes</taxon>
        <taxon>Pleosporomycetidae</taxon>
        <taxon>Pleosporales</taxon>
        <taxon>Pleosporineae</taxon>
        <taxon>Pleosporaceae</taxon>
        <taxon>Bipolaris</taxon>
    </lineage>
</organism>
<reference evidence="1" key="1">
    <citation type="submission" date="2019-11" db="EMBL/GenBank/DDBJ databases">
        <title>Bipolaris sorokiniana Genome sequencing.</title>
        <authorList>
            <person name="Wang H."/>
        </authorList>
    </citation>
    <scope>NUCLEOTIDE SEQUENCE</scope>
</reference>
<name>A0A8H5Z7S4_COCSA</name>
<evidence type="ECO:0000313" key="2">
    <source>
        <dbReference type="Proteomes" id="UP000624244"/>
    </source>
</evidence>
<dbReference type="EMBL" id="WNKQ01000024">
    <property type="protein sequence ID" value="KAF5844362.1"/>
    <property type="molecule type" value="Genomic_DNA"/>
</dbReference>
<accession>A0A8H5Z7S4</accession>
<evidence type="ECO:0000313" key="1">
    <source>
        <dbReference type="EMBL" id="KAF5844362.1"/>
    </source>
</evidence>
<dbReference type="Proteomes" id="UP000624244">
    <property type="component" value="Unassembled WGS sequence"/>
</dbReference>
<proteinExistence type="predicted"/>
<comment type="caution">
    <text evidence="1">The sequence shown here is derived from an EMBL/GenBank/DDBJ whole genome shotgun (WGS) entry which is preliminary data.</text>
</comment>
<protein>
    <submittedName>
        <fullName evidence="1">Uncharacterized protein</fullName>
    </submittedName>
</protein>